<feature type="compositionally biased region" description="Low complexity" evidence="1">
    <location>
        <begin position="12"/>
        <end position="21"/>
    </location>
</feature>
<dbReference type="GeneID" id="31015522"/>
<dbReference type="AlphaFoldDB" id="A0A1J9QTS7"/>
<feature type="compositionally biased region" description="Low complexity" evidence="1">
    <location>
        <begin position="303"/>
        <end position="315"/>
    </location>
</feature>
<feature type="compositionally biased region" description="Pro residues" evidence="1">
    <location>
        <begin position="341"/>
        <end position="350"/>
    </location>
</feature>
<keyword evidence="3" id="KW-1185">Reference proteome</keyword>
<protein>
    <submittedName>
        <fullName evidence="2">Uncharacterized protein</fullName>
    </submittedName>
</protein>
<evidence type="ECO:0000313" key="3">
    <source>
        <dbReference type="Proteomes" id="UP000183809"/>
    </source>
</evidence>
<feature type="region of interest" description="Disordered" evidence="1">
    <location>
        <begin position="388"/>
        <end position="432"/>
    </location>
</feature>
<dbReference type="OrthoDB" id="5327145at2759"/>
<feature type="compositionally biased region" description="Low complexity" evidence="1">
    <location>
        <begin position="263"/>
        <end position="282"/>
    </location>
</feature>
<organism evidence="2 3">
    <name type="scientific">Diplodia corticola</name>
    <dbReference type="NCBI Taxonomy" id="236234"/>
    <lineage>
        <taxon>Eukaryota</taxon>
        <taxon>Fungi</taxon>
        <taxon>Dikarya</taxon>
        <taxon>Ascomycota</taxon>
        <taxon>Pezizomycotina</taxon>
        <taxon>Dothideomycetes</taxon>
        <taxon>Dothideomycetes incertae sedis</taxon>
        <taxon>Botryosphaeriales</taxon>
        <taxon>Botryosphaeriaceae</taxon>
        <taxon>Diplodia</taxon>
    </lineage>
</organism>
<dbReference type="Proteomes" id="UP000183809">
    <property type="component" value="Unassembled WGS sequence"/>
</dbReference>
<feature type="compositionally biased region" description="Low complexity" evidence="1">
    <location>
        <begin position="323"/>
        <end position="340"/>
    </location>
</feature>
<gene>
    <name evidence="2" type="ORF">BKCO1_3800050</name>
</gene>
<comment type="caution">
    <text evidence="2">The sequence shown here is derived from an EMBL/GenBank/DDBJ whole genome shotgun (WGS) entry which is preliminary data.</text>
</comment>
<feature type="region of interest" description="Disordered" evidence="1">
    <location>
        <begin position="253"/>
        <end position="361"/>
    </location>
</feature>
<feature type="compositionally biased region" description="Basic and acidic residues" evidence="1">
    <location>
        <begin position="123"/>
        <end position="135"/>
    </location>
</feature>
<feature type="region of interest" description="Disordered" evidence="1">
    <location>
        <begin position="114"/>
        <end position="135"/>
    </location>
</feature>
<accession>A0A1J9QTS7</accession>
<dbReference type="RefSeq" id="XP_020128642.1">
    <property type="nucleotide sequence ID" value="XM_020275261.1"/>
</dbReference>
<feature type="compositionally biased region" description="Basic and acidic residues" evidence="1">
    <location>
        <begin position="1"/>
        <end position="10"/>
    </location>
</feature>
<evidence type="ECO:0000313" key="2">
    <source>
        <dbReference type="EMBL" id="OJD32382.1"/>
    </source>
</evidence>
<evidence type="ECO:0000256" key="1">
    <source>
        <dbReference type="SAM" id="MobiDB-lite"/>
    </source>
</evidence>
<reference evidence="2 3" key="1">
    <citation type="submission" date="2016-10" db="EMBL/GenBank/DDBJ databases">
        <title>Proteomics and genomics reveal pathogen-plant mechanisms compatible with a hemibiotrophic lifestyle of Diplodia corticola.</title>
        <authorList>
            <person name="Fernandes I."/>
            <person name="De Jonge R."/>
            <person name="Van De Peer Y."/>
            <person name="Devreese B."/>
            <person name="Alves A."/>
            <person name="Esteves A.C."/>
        </authorList>
    </citation>
    <scope>NUCLEOTIDE SEQUENCE [LARGE SCALE GENOMIC DNA]</scope>
    <source>
        <strain evidence="2 3">CBS 112549</strain>
    </source>
</reference>
<feature type="region of interest" description="Disordered" evidence="1">
    <location>
        <begin position="1"/>
        <end position="22"/>
    </location>
</feature>
<feature type="compositionally biased region" description="Polar residues" evidence="1">
    <location>
        <begin position="388"/>
        <end position="412"/>
    </location>
</feature>
<proteinExistence type="predicted"/>
<sequence length="496" mass="52992">MLAAHADRENIAAAHQQAAAAKPLNAGTRAFAAKTPANKVPKTPFKVALNDENGTTRAGKAALNATTKGAENQLLPPGKKGAGPDSNAFVTPAGPRMRAPLGMKTTNAKAAAFATPAPQTEPASEKTGVKSSDPRLRRVKVKVHQASPALELANDEERDIEYMPPREIPLPDDPEDWPSDMQYPQLEGQNLMRGTYQVYYDPVDDDGVHLSDKRIAEQKAKINASHEAMLQKNIEETLGPLTDDERELFGFAPALKPAPKPQPAATRPASVASTSKSTAATTRRPLSVAATSRPAVATSRTVASALANSNNSTASMRAHTRSRSALSTTTPPATAQARQKPPAPAMPKPSNPSSMRYQAATAASRTTLGYGKGRAIGTSIRKPLCVSSGNQQRSVSQGTTGLAQSAITTSARSAGPLRSRSVRSRHELDTTTAADAWSQDENDDPEMEMIREMALRNLRLTDRVDDNDWFSRAQSGISAFDIADEEEDFQFTVPEA</sequence>
<dbReference type="EMBL" id="MNUE01000038">
    <property type="protein sequence ID" value="OJD32382.1"/>
    <property type="molecule type" value="Genomic_DNA"/>
</dbReference>
<name>A0A1J9QTS7_9PEZI</name>